<dbReference type="OMA" id="VWQSGGL"/>
<sequence>MDEIKIPSDNNFDQKTARLLVENYATLIVDQFPEGSEFGIDLFINYTGKNFLGLKMIPPGLHFVHFSLVNNQTRSVAPRIGFFHYFQSKEFYSVRWNSQQEDIDFNVHSDEQRKRFHENFNQGYLDNQLGAYQFDSYQTWVTLTDFITESLFLKMNPECGKIYSASNLVYKTLNTTATTTDTANSESIESKNHRHCPVDHQGLPDMIISPECAIRFPSAPLPKHFLYPEGSRPTEITEHSLDSSYTLEFLIREKHQTNQFDLFGELQFAFIVFLFGHQYESFEHWEQLIRVICSCRKALIEKLEFFLTFIRVLYFELKQIDQQIFADIVTNENRIYYSLQTFFLNIHSMKNMIQPNLLERVENFRKFLSKTLRWNFGKQNNNQEDLQDDDDENIPEDEKPVVVLM</sequence>
<dbReference type="InterPro" id="IPR038516">
    <property type="entry name" value="AAR2_N_sf"/>
</dbReference>
<dbReference type="PANTHER" id="PTHR12689">
    <property type="entry name" value="A1 CISTRON SPLICING FACTOR AAR2-RELATED"/>
    <property type="match status" value="1"/>
</dbReference>
<organism evidence="4 5">
    <name type="scientific">Dermatophagoides pteronyssinus</name>
    <name type="common">European house dust mite</name>
    <dbReference type="NCBI Taxonomy" id="6956"/>
    <lineage>
        <taxon>Eukaryota</taxon>
        <taxon>Metazoa</taxon>
        <taxon>Ecdysozoa</taxon>
        <taxon>Arthropoda</taxon>
        <taxon>Chelicerata</taxon>
        <taxon>Arachnida</taxon>
        <taxon>Acari</taxon>
        <taxon>Acariformes</taxon>
        <taxon>Sarcoptiformes</taxon>
        <taxon>Astigmata</taxon>
        <taxon>Psoroptidia</taxon>
        <taxon>Analgoidea</taxon>
        <taxon>Pyroglyphidae</taxon>
        <taxon>Dermatophagoidinae</taxon>
        <taxon>Dermatophagoides</taxon>
    </lineage>
</organism>
<name>A0A6P6YCI7_DERPT</name>
<accession>A0A6P6YCI7</accession>
<dbReference type="InterPro" id="IPR033648">
    <property type="entry name" value="AAR2_C"/>
</dbReference>
<evidence type="ECO:0000313" key="4">
    <source>
        <dbReference type="Proteomes" id="UP000515146"/>
    </source>
</evidence>
<dbReference type="InterPro" id="IPR007946">
    <property type="entry name" value="AAR2"/>
</dbReference>
<evidence type="ECO:0000313" key="5">
    <source>
        <dbReference type="RefSeq" id="XP_027203158.1"/>
    </source>
</evidence>
<protein>
    <recommendedName>
        <fullName evidence="2">Protein AAR2 homolog</fullName>
    </recommendedName>
    <alternativeName>
        <fullName evidence="3">AAR2 splicing factor homolog</fullName>
    </alternativeName>
</protein>
<dbReference type="CDD" id="cd13777">
    <property type="entry name" value="Aar2_N"/>
    <property type="match status" value="1"/>
</dbReference>
<evidence type="ECO:0000256" key="2">
    <source>
        <dbReference type="ARBA" id="ARBA00016372"/>
    </source>
</evidence>
<dbReference type="Pfam" id="PF20981">
    <property type="entry name" value="AAR2_1st"/>
    <property type="match status" value="1"/>
</dbReference>
<dbReference type="Gene3D" id="1.25.40.550">
    <property type="entry name" value="Aar2, C-terminal domain-like"/>
    <property type="match status" value="1"/>
</dbReference>
<evidence type="ECO:0000256" key="1">
    <source>
        <dbReference type="ARBA" id="ARBA00006281"/>
    </source>
</evidence>
<dbReference type="AlphaFoldDB" id="A0A6P6YCI7"/>
<dbReference type="KEGG" id="dpte:113797044"/>
<comment type="similarity">
    <text evidence="1">Belongs to the AAR2 family.</text>
</comment>
<dbReference type="PANTHER" id="PTHR12689:SF4">
    <property type="entry name" value="PROTEIN AAR2 HOMOLOG"/>
    <property type="match status" value="1"/>
</dbReference>
<dbReference type="InterPro" id="IPR038514">
    <property type="entry name" value="AAR2_C_sf"/>
</dbReference>
<dbReference type="OrthoDB" id="201752at2759"/>
<proteinExistence type="inferred from homology"/>
<evidence type="ECO:0000256" key="3">
    <source>
        <dbReference type="ARBA" id="ARBA00030625"/>
    </source>
</evidence>
<dbReference type="GO" id="GO:0000244">
    <property type="term" value="P:spliceosomal tri-snRNP complex assembly"/>
    <property type="evidence" value="ECO:0007669"/>
    <property type="project" value="TreeGrafter"/>
</dbReference>
<keyword evidence="4" id="KW-1185">Reference proteome</keyword>
<gene>
    <name evidence="5" type="primary">LOC113797044</name>
</gene>
<dbReference type="CDD" id="cd13778">
    <property type="entry name" value="Aar2_C"/>
    <property type="match status" value="1"/>
</dbReference>
<dbReference type="Gene3D" id="2.60.34.20">
    <property type="match status" value="1"/>
</dbReference>
<dbReference type="InParanoid" id="A0A6P6YCI7"/>
<reference evidence="5" key="1">
    <citation type="submission" date="2025-08" db="UniProtKB">
        <authorList>
            <consortium name="RefSeq"/>
        </authorList>
    </citation>
    <scope>IDENTIFICATION</scope>
    <source>
        <strain evidence="5">Airmid</strain>
    </source>
</reference>
<dbReference type="RefSeq" id="XP_027203158.1">
    <property type="nucleotide sequence ID" value="XM_027347357.1"/>
</dbReference>
<dbReference type="Pfam" id="PF05282">
    <property type="entry name" value="AAR2"/>
    <property type="match status" value="1"/>
</dbReference>
<dbReference type="Proteomes" id="UP000515146">
    <property type="component" value="Unplaced"/>
</dbReference>
<dbReference type="FunCoup" id="A0A6P6YCI7">
    <property type="interactions" value="1295"/>
</dbReference>
<dbReference type="InterPro" id="IPR033647">
    <property type="entry name" value="Aar2_N"/>
</dbReference>
<dbReference type="FunFam" id="2.60.34.20:FF:000001">
    <property type="entry name" value="protein AAR2 homolog"/>
    <property type="match status" value="1"/>
</dbReference>